<dbReference type="SUPFAM" id="SSF53187">
    <property type="entry name" value="Zn-dependent exopeptidases"/>
    <property type="match status" value="1"/>
</dbReference>
<dbReference type="GO" id="GO:0006508">
    <property type="term" value="P:proteolysis"/>
    <property type="evidence" value="ECO:0007669"/>
    <property type="project" value="InterPro"/>
</dbReference>
<dbReference type="eggNOG" id="COG2234">
    <property type="taxonomic scope" value="Bacteria"/>
</dbReference>
<evidence type="ECO:0000256" key="1">
    <source>
        <dbReference type="ARBA" id="ARBA00022729"/>
    </source>
</evidence>
<organism evidence="4 5">
    <name type="scientific">Pseudobacteroides cellulosolvens ATCC 35603 = DSM 2933</name>
    <dbReference type="NCBI Taxonomy" id="398512"/>
    <lineage>
        <taxon>Bacteria</taxon>
        <taxon>Bacillati</taxon>
        <taxon>Bacillota</taxon>
        <taxon>Clostridia</taxon>
        <taxon>Eubacteriales</taxon>
        <taxon>Oscillospiraceae</taxon>
        <taxon>Pseudobacteroides</taxon>
    </lineage>
</organism>
<keyword evidence="5" id="KW-1185">Reference proteome</keyword>
<protein>
    <submittedName>
        <fullName evidence="4">Peptidase M28</fullName>
    </submittedName>
</protein>
<dbReference type="GO" id="GO:0008235">
    <property type="term" value="F:metalloexopeptidase activity"/>
    <property type="evidence" value="ECO:0007669"/>
    <property type="project" value="InterPro"/>
</dbReference>
<feature type="transmembrane region" description="Helical" evidence="2">
    <location>
        <begin position="6"/>
        <end position="22"/>
    </location>
</feature>
<dbReference type="InterPro" id="IPR012640">
    <property type="entry name" value="Membr_lipoprot_lipid_attach_CS"/>
</dbReference>
<keyword evidence="2" id="KW-1133">Transmembrane helix</keyword>
<dbReference type="OrthoDB" id="233977at2"/>
<dbReference type="Proteomes" id="UP000036923">
    <property type="component" value="Unassembled WGS sequence"/>
</dbReference>
<keyword evidence="2" id="KW-0812">Transmembrane</keyword>
<dbReference type="EMBL" id="LGTC01000001">
    <property type="protein sequence ID" value="KNY27674.1"/>
    <property type="molecule type" value="Genomic_DNA"/>
</dbReference>
<dbReference type="InterPro" id="IPR007484">
    <property type="entry name" value="Peptidase_M28"/>
</dbReference>
<dbReference type="RefSeq" id="WP_050753472.1">
    <property type="nucleotide sequence ID" value="NZ_JQKC01000034.1"/>
</dbReference>
<dbReference type="InterPro" id="IPR045175">
    <property type="entry name" value="M28_fam"/>
</dbReference>
<dbReference type="Gene3D" id="3.40.630.10">
    <property type="entry name" value="Zn peptidases"/>
    <property type="match status" value="1"/>
</dbReference>
<evidence type="ECO:0000256" key="2">
    <source>
        <dbReference type="SAM" id="Phobius"/>
    </source>
</evidence>
<evidence type="ECO:0000313" key="5">
    <source>
        <dbReference type="Proteomes" id="UP000036923"/>
    </source>
</evidence>
<keyword evidence="2" id="KW-0472">Membrane</keyword>
<evidence type="ECO:0000313" key="4">
    <source>
        <dbReference type="EMBL" id="KNY27674.1"/>
    </source>
</evidence>
<reference evidence="5" key="1">
    <citation type="submission" date="2015-07" db="EMBL/GenBank/DDBJ databases">
        <title>Near-Complete Genome Sequence of the Cellulolytic Bacterium Bacteroides (Pseudobacteroides) cellulosolvens ATCC 35603.</title>
        <authorList>
            <person name="Dassa B."/>
            <person name="Utturkar S.M."/>
            <person name="Klingeman D.M."/>
            <person name="Hurt R.A."/>
            <person name="Keller M."/>
            <person name="Xu J."/>
            <person name="Reddy Y.H.K."/>
            <person name="Borovok I."/>
            <person name="Grinberg I.R."/>
            <person name="Lamed R."/>
            <person name="Zhivin O."/>
            <person name="Bayer E.A."/>
            <person name="Brown S.D."/>
        </authorList>
    </citation>
    <scope>NUCLEOTIDE SEQUENCE [LARGE SCALE GENOMIC DNA]</scope>
    <source>
        <strain evidence="5">DSM 2933</strain>
    </source>
</reference>
<dbReference type="PATRIC" id="fig|398512.5.peg.3090"/>
<dbReference type="PANTHER" id="PTHR12147">
    <property type="entry name" value="METALLOPEPTIDASE M28 FAMILY MEMBER"/>
    <property type="match status" value="1"/>
</dbReference>
<dbReference type="PANTHER" id="PTHR12147:SF26">
    <property type="entry name" value="PEPTIDASE M28 DOMAIN-CONTAINING PROTEIN"/>
    <property type="match status" value="1"/>
</dbReference>
<proteinExistence type="predicted"/>
<keyword evidence="1" id="KW-0732">Signal</keyword>
<dbReference type="AlphaFoldDB" id="A0A0L6JPF6"/>
<dbReference type="Pfam" id="PF04389">
    <property type="entry name" value="Peptidase_M28"/>
    <property type="match status" value="1"/>
</dbReference>
<dbReference type="STRING" id="398512.Bccel_2945"/>
<dbReference type="Pfam" id="PF08139">
    <property type="entry name" value="LPAM_1"/>
    <property type="match status" value="1"/>
</dbReference>
<gene>
    <name evidence="4" type="ORF">Bccel_2945</name>
</gene>
<dbReference type="PROSITE" id="PS51257">
    <property type="entry name" value="PROKAR_LIPOPROTEIN"/>
    <property type="match status" value="1"/>
</dbReference>
<sequence length="481" mass="55010">MKKIIYFIYIIVFLTGCSYHISKKDVVKKRTDMNISDDMVNNSEDKLQNNYKKENIQIAIDKNLILDNLNNICICPRKFGTDGEITALNFLKNKLEEYGYITDIQNFQVYKLDMKSTYVKYNVDYFKSNPYNSESLGTGRNLIGKMDNHENTKKTILLTAHYDTTADTIGAIDNGTGVSVILEVARQLRKYDSTLNIEIVLFSAEEYFRAGSRAFVSSLSDDEKKNIIGCINVDMVGEKGAENFVIKANTGEHNILTLMMSDQLDKPLPILAAGNSDDLSFYLNKIPAVTLANKKPDPSRSKQKNQFQYINIDELENVVYLIANFIINFDIDKYNKFLTTKTFASNKTIDDHYNIGNPVNTRIIDEFEIKKINSNLQENGYDSQTEYVYERADGKMCIITQKNSTFINPSVYSKYKILNSKKSGQGIDCFYFINEDITSDTKVYYLINSYYGEIKGNISTNEALDILKSCYEKMYNSIFGK</sequence>
<name>A0A0L6JPF6_9FIRM</name>
<feature type="domain" description="Peptidase M28" evidence="3">
    <location>
        <begin position="141"/>
        <end position="325"/>
    </location>
</feature>
<accession>A0A0L6JPF6</accession>
<comment type="caution">
    <text evidence="4">The sequence shown here is derived from an EMBL/GenBank/DDBJ whole genome shotgun (WGS) entry which is preliminary data.</text>
</comment>
<evidence type="ECO:0000259" key="3">
    <source>
        <dbReference type="Pfam" id="PF04389"/>
    </source>
</evidence>